<comment type="caution">
    <text evidence="1">The sequence shown here is derived from an EMBL/GenBank/DDBJ whole genome shotgun (WGS) entry which is preliminary data.</text>
</comment>
<proteinExistence type="predicted"/>
<reference evidence="1" key="1">
    <citation type="submission" date="2021-10" db="EMBL/GenBank/DDBJ databases">
        <title>Anaerobic single-cell dispensing facilitates the cultivation of human gut bacteria.</title>
        <authorList>
            <person name="Afrizal A."/>
        </authorList>
    </citation>
    <scope>NUCLEOTIDE SEQUENCE</scope>
    <source>
        <strain evidence="1">CLA-AA-H215</strain>
    </source>
</reference>
<organism evidence="1 2">
    <name type="scientific">Hominifimenecus microfluidus</name>
    <dbReference type="NCBI Taxonomy" id="2885348"/>
    <lineage>
        <taxon>Bacteria</taxon>
        <taxon>Bacillati</taxon>
        <taxon>Bacillota</taxon>
        <taxon>Clostridia</taxon>
        <taxon>Lachnospirales</taxon>
        <taxon>Lachnospiraceae</taxon>
        <taxon>Hominifimenecus</taxon>
    </lineage>
</organism>
<dbReference type="EMBL" id="JAJEQR010000045">
    <property type="protein sequence ID" value="MCC2231962.1"/>
    <property type="molecule type" value="Genomic_DNA"/>
</dbReference>
<accession>A0AAE3EBI2</accession>
<name>A0AAE3EBI2_9FIRM</name>
<evidence type="ECO:0000313" key="2">
    <source>
        <dbReference type="Proteomes" id="UP001198182"/>
    </source>
</evidence>
<dbReference type="AlphaFoldDB" id="A0AAE3EBI2"/>
<evidence type="ECO:0000313" key="1">
    <source>
        <dbReference type="EMBL" id="MCC2231962.1"/>
    </source>
</evidence>
<protein>
    <submittedName>
        <fullName evidence="1">Uncharacterized protein</fullName>
    </submittedName>
</protein>
<keyword evidence="2" id="KW-1185">Reference proteome</keyword>
<dbReference type="RefSeq" id="WP_308454448.1">
    <property type="nucleotide sequence ID" value="NZ_JAJEQR010000045.1"/>
</dbReference>
<dbReference type="Proteomes" id="UP001198182">
    <property type="component" value="Unassembled WGS sequence"/>
</dbReference>
<sequence>MKKITYTCDRCGKENGKIKEEYREQACGGEGSGMTHVGQGVTEEKNVEGIIKVSTNLEVSTHTFPEGTLEEQRRQLCALIGNGCTMLEMVRPRRLYGNSVGELGCTLEVLEKGKSKAVGMLVDEEFLCRDNKPEINMVGSYLYETDKHGSPILGNVLFVGLAYGEDGGIDFTGIEEEIFKKLYEQLLTISINLKVFQNRS</sequence>
<gene>
    <name evidence="1" type="ORF">LKD81_13310</name>
</gene>